<gene>
    <name evidence="5" type="ORF">QM524_03310</name>
</gene>
<organism evidence="5 6">
    <name type="scientific">Flectobacillus roseus</name>
    <dbReference type="NCBI Taxonomy" id="502259"/>
    <lineage>
        <taxon>Bacteria</taxon>
        <taxon>Pseudomonadati</taxon>
        <taxon>Bacteroidota</taxon>
        <taxon>Cytophagia</taxon>
        <taxon>Cytophagales</taxon>
        <taxon>Flectobacillaceae</taxon>
        <taxon>Flectobacillus</taxon>
    </lineage>
</organism>
<dbReference type="Pfam" id="PF12833">
    <property type="entry name" value="HTH_18"/>
    <property type="match status" value="1"/>
</dbReference>
<sequence length="294" mass="33788">MNSNFYYIQNESPELKEFPFVSCLLSQKVQQIILDSWEVGQREGIGIFSFTEGKYEWSLDHKTYPLYPNDSLIVQPWQPIGNPRGYLEIGAFMQLSILPSHWTKEGHLILGDWSKISYSEQVVISKLFLSNAKPIIPRNPAIGQLIMELGQEVHEQAFGYRTRVPQIVDEILITWARTLGKTERNNQDFSQTFLQLEQTLRANLEHPWTLEEMAGLAGLGNTAFSEKVKRFSGFSPLNYLINIRIAEASRLLKSSDKSLTDIALETGFYSSQHFSTTFKKLTGYTPRDYRKIHI</sequence>
<evidence type="ECO:0000256" key="2">
    <source>
        <dbReference type="ARBA" id="ARBA00023125"/>
    </source>
</evidence>
<dbReference type="SUPFAM" id="SSF46689">
    <property type="entry name" value="Homeodomain-like"/>
    <property type="match status" value="1"/>
</dbReference>
<keyword evidence="3" id="KW-0804">Transcription</keyword>
<reference evidence="5 6" key="1">
    <citation type="submission" date="2023-05" db="EMBL/GenBank/DDBJ databases">
        <title>Novel species of genus Flectobacillus isolated from stream in China.</title>
        <authorList>
            <person name="Lu H."/>
        </authorList>
    </citation>
    <scope>NUCLEOTIDE SEQUENCE [LARGE SCALE GENOMIC DNA]</scope>
    <source>
        <strain evidence="5 6">KCTC 42575</strain>
    </source>
</reference>
<dbReference type="InterPro" id="IPR020449">
    <property type="entry name" value="Tscrpt_reg_AraC-type_HTH"/>
</dbReference>
<dbReference type="InterPro" id="IPR018060">
    <property type="entry name" value="HTH_AraC"/>
</dbReference>
<keyword evidence="6" id="KW-1185">Reference proteome</keyword>
<evidence type="ECO:0000259" key="4">
    <source>
        <dbReference type="PROSITE" id="PS01124"/>
    </source>
</evidence>
<dbReference type="InterPro" id="IPR009057">
    <property type="entry name" value="Homeodomain-like_sf"/>
</dbReference>
<dbReference type="RefSeq" id="WP_283343477.1">
    <property type="nucleotide sequence ID" value="NZ_JASHIF010000002.1"/>
</dbReference>
<keyword evidence="1" id="KW-0805">Transcription regulation</keyword>
<evidence type="ECO:0000256" key="3">
    <source>
        <dbReference type="ARBA" id="ARBA00023163"/>
    </source>
</evidence>
<accession>A0ABT6Y3T7</accession>
<feature type="domain" description="HTH araC/xylS-type" evidence="4">
    <location>
        <begin position="194"/>
        <end position="292"/>
    </location>
</feature>
<dbReference type="SMART" id="SM00342">
    <property type="entry name" value="HTH_ARAC"/>
    <property type="match status" value="1"/>
</dbReference>
<dbReference type="Gene3D" id="1.10.10.60">
    <property type="entry name" value="Homeodomain-like"/>
    <property type="match status" value="2"/>
</dbReference>
<dbReference type="PROSITE" id="PS00041">
    <property type="entry name" value="HTH_ARAC_FAMILY_1"/>
    <property type="match status" value="1"/>
</dbReference>
<evidence type="ECO:0000256" key="1">
    <source>
        <dbReference type="ARBA" id="ARBA00023015"/>
    </source>
</evidence>
<name>A0ABT6Y3T7_9BACT</name>
<dbReference type="EMBL" id="JASHIF010000002">
    <property type="protein sequence ID" value="MDI9858232.1"/>
    <property type="molecule type" value="Genomic_DNA"/>
</dbReference>
<evidence type="ECO:0000313" key="6">
    <source>
        <dbReference type="Proteomes" id="UP001236507"/>
    </source>
</evidence>
<dbReference type="InterPro" id="IPR018062">
    <property type="entry name" value="HTH_AraC-typ_CS"/>
</dbReference>
<dbReference type="Proteomes" id="UP001236507">
    <property type="component" value="Unassembled WGS sequence"/>
</dbReference>
<proteinExistence type="predicted"/>
<dbReference type="PROSITE" id="PS01124">
    <property type="entry name" value="HTH_ARAC_FAMILY_2"/>
    <property type="match status" value="1"/>
</dbReference>
<protein>
    <submittedName>
        <fullName evidence="5">AraC family transcriptional regulator</fullName>
    </submittedName>
</protein>
<comment type="caution">
    <text evidence="5">The sequence shown here is derived from an EMBL/GenBank/DDBJ whole genome shotgun (WGS) entry which is preliminary data.</text>
</comment>
<dbReference type="PANTHER" id="PTHR43280:SF28">
    <property type="entry name" value="HTH-TYPE TRANSCRIPTIONAL ACTIVATOR RHAS"/>
    <property type="match status" value="1"/>
</dbReference>
<keyword evidence="2" id="KW-0238">DNA-binding</keyword>
<dbReference type="PANTHER" id="PTHR43280">
    <property type="entry name" value="ARAC-FAMILY TRANSCRIPTIONAL REGULATOR"/>
    <property type="match status" value="1"/>
</dbReference>
<evidence type="ECO:0000313" key="5">
    <source>
        <dbReference type="EMBL" id="MDI9858232.1"/>
    </source>
</evidence>
<dbReference type="PRINTS" id="PR00032">
    <property type="entry name" value="HTHARAC"/>
</dbReference>